<reference evidence="10 11" key="1">
    <citation type="submission" date="2023-11" db="EMBL/GenBank/DDBJ databases">
        <title>Draft genome of Azohydromonas lata strain H1 (DSM1123), a polyhydroxyalkanoate producer.</title>
        <authorList>
            <person name="Traversa D."/>
            <person name="D'Addabbo P."/>
            <person name="Pazzani C."/>
            <person name="Manzari C."/>
            <person name="Chiara M."/>
            <person name="Scrascia M."/>
        </authorList>
    </citation>
    <scope>NUCLEOTIDE SEQUENCE [LARGE SCALE GENOMIC DNA]</scope>
    <source>
        <strain evidence="10 11">H1</strain>
    </source>
</reference>
<dbReference type="RefSeq" id="WP_066332160.1">
    <property type="nucleotide sequence ID" value="NZ_JAXOJX010000002.1"/>
</dbReference>
<sequence>MRRARNTAQRHQGGFTLVEVLVALVVMAVMAGLAWRGIDGLARAREVTQSNLEATERLNTVMAQLEADLLAVYDTQGVVPAVSCDGATLRMTRTAPDQEGVQLVAWQLRSPQWTRWASPAALRSGELQEHWLRSQQLLGNETNQLLLLGGVTGMQVYFFRGNAWTNCQSSAGTATAATGTPGTSAGTGTPTQATPPPAGVRIVLTLAQPRTGTLTRSFALGPQ</sequence>
<dbReference type="NCBIfam" id="TIGR02532">
    <property type="entry name" value="IV_pilin_GFxxxE"/>
    <property type="match status" value="1"/>
</dbReference>
<dbReference type="Proteomes" id="UP001293718">
    <property type="component" value="Unassembled WGS sequence"/>
</dbReference>
<feature type="transmembrane region" description="Helical" evidence="9">
    <location>
        <begin position="12"/>
        <end position="35"/>
    </location>
</feature>
<accession>A0ABU5I9X2</accession>
<comment type="subcellular location">
    <subcellularLocation>
        <location evidence="1">Cell inner membrane</location>
        <topology evidence="1">Single-pass membrane protein</topology>
    </subcellularLocation>
</comment>
<keyword evidence="4" id="KW-0997">Cell inner membrane</keyword>
<dbReference type="Pfam" id="PF07963">
    <property type="entry name" value="N_methyl"/>
    <property type="match status" value="1"/>
</dbReference>
<evidence type="ECO:0000256" key="5">
    <source>
        <dbReference type="ARBA" id="ARBA00022692"/>
    </source>
</evidence>
<dbReference type="PANTHER" id="PTHR39583:SF2">
    <property type="entry name" value="TYPE II SECRETION SYSTEM PROTEIN J"/>
    <property type="match status" value="1"/>
</dbReference>
<evidence type="ECO:0000313" key="11">
    <source>
        <dbReference type="Proteomes" id="UP001293718"/>
    </source>
</evidence>
<dbReference type="PANTHER" id="PTHR39583">
    <property type="entry name" value="TYPE II SECRETION SYSTEM PROTEIN J-RELATED"/>
    <property type="match status" value="1"/>
</dbReference>
<feature type="region of interest" description="Disordered" evidence="8">
    <location>
        <begin position="172"/>
        <end position="196"/>
    </location>
</feature>
<dbReference type="InterPro" id="IPR045584">
    <property type="entry name" value="Pilin-like"/>
</dbReference>
<dbReference type="InterPro" id="IPR051621">
    <property type="entry name" value="T2SS_protein_J"/>
</dbReference>
<evidence type="ECO:0000256" key="1">
    <source>
        <dbReference type="ARBA" id="ARBA00004377"/>
    </source>
</evidence>
<proteinExistence type="predicted"/>
<keyword evidence="3" id="KW-0488">Methylation</keyword>
<organism evidence="10 11">
    <name type="scientific">Azohydromonas lata</name>
    <dbReference type="NCBI Taxonomy" id="45677"/>
    <lineage>
        <taxon>Bacteria</taxon>
        <taxon>Pseudomonadati</taxon>
        <taxon>Pseudomonadota</taxon>
        <taxon>Betaproteobacteria</taxon>
        <taxon>Burkholderiales</taxon>
        <taxon>Sphaerotilaceae</taxon>
        <taxon>Azohydromonas</taxon>
    </lineage>
</organism>
<dbReference type="InterPro" id="IPR012902">
    <property type="entry name" value="N_methyl_site"/>
</dbReference>
<protein>
    <submittedName>
        <fullName evidence="10">Prepilin-type N-terminal cleavage/methylation domain-containing protein</fullName>
    </submittedName>
</protein>
<comment type="caution">
    <text evidence="10">The sequence shown here is derived from an EMBL/GenBank/DDBJ whole genome shotgun (WGS) entry which is preliminary data.</text>
</comment>
<evidence type="ECO:0000256" key="4">
    <source>
        <dbReference type="ARBA" id="ARBA00022519"/>
    </source>
</evidence>
<feature type="compositionally biased region" description="Low complexity" evidence="8">
    <location>
        <begin position="172"/>
        <end position="192"/>
    </location>
</feature>
<gene>
    <name evidence="10" type="ORF">SM757_02340</name>
</gene>
<keyword evidence="6 9" id="KW-1133">Transmembrane helix</keyword>
<evidence type="ECO:0000256" key="8">
    <source>
        <dbReference type="SAM" id="MobiDB-lite"/>
    </source>
</evidence>
<keyword evidence="11" id="KW-1185">Reference proteome</keyword>
<dbReference type="EMBL" id="JAXOJX010000002">
    <property type="protein sequence ID" value="MDZ5455406.1"/>
    <property type="molecule type" value="Genomic_DNA"/>
</dbReference>
<dbReference type="SUPFAM" id="SSF54523">
    <property type="entry name" value="Pili subunits"/>
    <property type="match status" value="1"/>
</dbReference>
<keyword evidence="7 9" id="KW-0472">Membrane</keyword>
<evidence type="ECO:0000256" key="2">
    <source>
        <dbReference type="ARBA" id="ARBA00022475"/>
    </source>
</evidence>
<evidence type="ECO:0000313" key="10">
    <source>
        <dbReference type="EMBL" id="MDZ5455406.1"/>
    </source>
</evidence>
<evidence type="ECO:0000256" key="9">
    <source>
        <dbReference type="SAM" id="Phobius"/>
    </source>
</evidence>
<evidence type="ECO:0000256" key="3">
    <source>
        <dbReference type="ARBA" id="ARBA00022481"/>
    </source>
</evidence>
<name>A0ABU5I9X2_9BURK</name>
<evidence type="ECO:0000256" key="6">
    <source>
        <dbReference type="ARBA" id="ARBA00022989"/>
    </source>
</evidence>
<dbReference type="PROSITE" id="PS00409">
    <property type="entry name" value="PROKAR_NTER_METHYL"/>
    <property type="match status" value="1"/>
</dbReference>
<keyword evidence="5 9" id="KW-0812">Transmembrane</keyword>
<keyword evidence="2" id="KW-1003">Cell membrane</keyword>
<evidence type="ECO:0000256" key="7">
    <source>
        <dbReference type="ARBA" id="ARBA00023136"/>
    </source>
</evidence>